<dbReference type="AlphaFoldDB" id="A0A1M6GYH0"/>
<dbReference type="PANTHER" id="PTHR23514:SF13">
    <property type="entry name" value="INNER MEMBRANE PROTEIN YBJJ"/>
    <property type="match status" value="1"/>
</dbReference>
<dbReference type="GO" id="GO:0016020">
    <property type="term" value="C:membrane"/>
    <property type="evidence" value="ECO:0007669"/>
    <property type="project" value="UniProtKB-SubCell"/>
</dbReference>
<gene>
    <name evidence="6" type="ORF">SAMN05444000_105165</name>
</gene>
<dbReference type="InterPro" id="IPR011701">
    <property type="entry name" value="MFS"/>
</dbReference>
<keyword evidence="7" id="KW-1185">Reference proteome</keyword>
<feature type="transmembrane region" description="Helical" evidence="5">
    <location>
        <begin position="140"/>
        <end position="164"/>
    </location>
</feature>
<feature type="transmembrane region" description="Helical" evidence="5">
    <location>
        <begin position="51"/>
        <end position="70"/>
    </location>
</feature>
<proteinExistence type="predicted"/>
<reference evidence="7" key="1">
    <citation type="submission" date="2016-11" db="EMBL/GenBank/DDBJ databases">
        <authorList>
            <person name="Varghese N."/>
            <person name="Submissions S."/>
        </authorList>
    </citation>
    <scope>NUCLEOTIDE SEQUENCE [LARGE SCALE GENOMIC DNA]</scope>
    <source>
        <strain evidence="7">DSM 100564</strain>
    </source>
</reference>
<feature type="transmembrane region" description="Helical" evidence="5">
    <location>
        <begin position="342"/>
        <end position="359"/>
    </location>
</feature>
<feature type="transmembrane region" description="Helical" evidence="5">
    <location>
        <begin position="365"/>
        <end position="384"/>
    </location>
</feature>
<dbReference type="Pfam" id="PF07690">
    <property type="entry name" value="MFS_1"/>
    <property type="match status" value="1"/>
</dbReference>
<name>A0A1M6GYH0_9RHOB</name>
<evidence type="ECO:0000256" key="3">
    <source>
        <dbReference type="ARBA" id="ARBA00022989"/>
    </source>
</evidence>
<dbReference type="InterPro" id="IPR036259">
    <property type="entry name" value="MFS_trans_sf"/>
</dbReference>
<keyword evidence="4 5" id="KW-0472">Membrane</keyword>
<keyword evidence="3 5" id="KW-1133">Transmembrane helix</keyword>
<evidence type="ECO:0000256" key="2">
    <source>
        <dbReference type="ARBA" id="ARBA00022692"/>
    </source>
</evidence>
<feature type="transmembrane region" description="Helical" evidence="5">
    <location>
        <begin position="170"/>
        <end position="192"/>
    </location>
</feature>
<dbReference type="CDD" id="cd17393">
    <property type="entry name" value="MFS_MosC_like"/>
    <property type="match status" value="1"/>
</dbReference>
<dbReference type="Proteomes" id="UP000183982">
    <property type="component" value="Unassembled WGS sequence"/>
</dbReference>
<dbReference type="STRING" id="1470563.SAMN05444000_105165"/>
<comment type="subcellular location">
    <subcellularLocation>
        <location evidence="1">Membrane</location>
        <topology evidence="1">Multi-pass membrane protein</topology>
    </subcellularLocation>
</comment>
<evidence type="ECO:0000256" key="4">
    <source>
        <dbReference type="ARBA" id="ARBA00023136"/>
    </source>
</evidence>
<feature type="transmembrane region" description="Helical" evidence="5">
    <location>
        <begin position="247"/>
        <end position="266"/>
    </location>
</feature>
<dbReference type="GO" id="GO:0022857">
    <property type="term" value="F:transmembrane transporter activity"/>
    <property type="evidence" value="ECO:0007669"/>
    <property type="project" value="InterPro"/>
</dbReference>
<accession>A0A1M6GYH0</accession>
<feature type="transmembrane region" description="Helical" evidence="5">
    <location>
        <begin position="278"/>
        <end position="297"/>
    </location>
</feature>
<dbReference type="PANTHER" id="PTHR23514">
    <property type="entry name" value="BYPASS OF STOP CODON PROTEIN 6"/>
    <property type="match status" value="1"/>
</dbReference>
<dbReference type="InterPro" id="IPR051788">
    <property type="entry name" value="MFS_Transporter"/>
</dbReference>
<protein>
    <submittedName>
        <fullName evidence="6">Major Facilitator Superfamily protein</fullName>
    </submittedName>
</protein>
<dbReference type="RefSeq" id="WP_073250826.1">
    <property type="nucleotide sequence ID" value="NZ_FQZQ01000005.1"/>
</dbReference>
<evidence type="ECO:0000256" key="1">
    <source>
        <dbReference type="ARBA" id="ARBA00004141"/>
    </source>
</evidence>
<sequence>MKTKDSGAAAKSGHPSSATAVAAMFTLNGALFGMWASRIPAFTDALQLDHATLGLLLLLLAAGAILSFPIAGRMTDKHGAALVTRLLGFANCAALILIAFSPGIATIAVALFLFGATHGAMDVSMNAWAAESDRASGKALMPVFHAVWSFGAGMGALSGVGAIAMDWLPLAQFGIVGVILTSLTLWLANIPWQSQTGQDHGGPLFPLPKGPLLLVGLLALCSTLGEGAMADWSAIYLRDAAGATEGLAAAGYAVFSAAMVCVRLSGAALTRALGPIRATQTSGAVALIGVLLIVGLATPQATLIGLGFLGRGYGLVVPLAFSRAANDPELPQAQAIARVATLSYGGMLLGPPTIGFLAATTSLRMSFGLLGVLALGTIMLATVLRPPKS</sequence>
<dbReference type="SUPFAM" id="SSF103473">
    <property type="entry name" value="MFS general substrate transporter"/>
    <property type="match status" value="1"/>
</dbReference>
<organism evidence="6 7">
    <name type="scientific">Shimia gijangensis</name>
    <dbReference type="NCBI Taxonomy" id="1470563"/>
    <lineage>
        <taxon>Bacteria</taxon>
        <taxon>Pseudomonadati</taxon>
        <taxon>Pseudomonadota</taxon>
        <taxon>Alphaproteobacteria</taxon>
        <taxon>Rhodobacterales</taxon>
        <taxon>Roseobacteraceae</taxon>
    </lineage>
</organism>
<feature type="transmembrane region" description="Helical" evidence="5">
    <location>
        <begin position="20"/>
        <end position="39"/>
    </location>
</feature>
<keyword evidence="2 5" id="KW-0812">Transmembrane</keyword>
<dbReference type="Gene3D" id="1.20.1250.20">
    <property type="entry name" value="MFS general substrate transporter like domains"/>
    <property type="match status" value="2"/>
</dbReference>
<evidence type="ECO:0000313" key="6">
    <source>
        <dbReference type="EMBL" id="SHJ15018.1"/>
    </source>
</evidence>
<evidence type="ECO:0000313" key="7">
    <source>
        <dbReference type="Proteomes" id="UP000183982"/>
    </source>
</evidence>
<evidence type="ECO:0000256" key="5">
    <source>
        <dbReference type="SAM" id="Phobius"/>
    </source>
</evidence>
<dbReference type="EMBL" id="FQZQ01000005">
    <property type="protein sequence ID" value="SHJ15018.1"/>
    <property type="molecule type" value="Genomic_DNA"/>
</dbReference>